<keyword evidence="1" id="KW-0732">Signal</keyword>
<feature type="chain" id="PRO_5035897481" evidence="1">
    <location>
        <begin position="22"/>
        <end position="133"/>
    </location>
</feature>
<dbReference type="InterPro" id="IPR029062">
    <property type="entry name" value="Class_I_gatase-like"/>
</dbReference>
<comment type="caution">
    <text evidence="2">The sequence shown here is derived from an EMBL/GenBank/DDBJ whole genome shotgun (WGS) entry which is preliminary data.</text>
</comment>
<evidence type="ECO:0000313" key="2">
    <source>
        <dbReference type="EMBL" id="CAA7265264.1"/>
    </source>
</evidence>
<gene>
    <name evidence="2" type="ORF">AAE3_LOCUS7394</name>
</gene>
<reference evidence="2 3" key="1">
    <citation type="submission" date="2020-01" db="EMBL/GenBank/DDBJ databases">
        <authorList>
            <person name="Gupta K D."/>
        </authorList>
    </citation>
    <scope>NUCLEOTIDE SEQUENCE [LARGE SCALE GENOMIC DNA]</scope>
</reference>
<accession>A0A8S0VWL8</accession>
<evidence type="ECO:0000256" key="1">
    <source>
        <dbReference type="SAM" id="SignalP"/>
    </source>
</evidence>
<dbReference type="Proteomes" id="UP000467700">
    <property type="component" value="Unassembled WGS sequence"/>
</dbReference>
<dbReference type="SUPFAM" id="SSF52317">
    <property type="entry name" value="Class I glutamine amidotransferase-like"/>
    <property type="match status" value="1"/>
</dbReference>
<name>A0A8S0VWL8_CYCAE</name>
<dbReference type="Gene3D" id="3.40.50.880">
    <property type="match status" value="1"/>
</dbReference>
<protein>
    <submittedName>
        <fullName evidence="2">Uncharacterized protein</fullName>
    </submittedName>
</protein>
<feature type="signal peptide" evidence="1">
    <location>
        <begin position="1"/>
        <end position="21"/>
    </location>
</feature>
<sequence>MAGIQLSFSLLILPYYQLLDAAGPIDYLDLHTQKMLGPSSPDCSLLDYLLIPGPDPVAPLPDGCPKFLETRFDSLKGLLLIFTEGMAIAHTGLLDGYEVCTNKVAIKTVHEKGLIYKKAQWVGDRRWIRDGKI</sequence>
<dbReference type="OrthoDB" id="543156at2759"/>
<proteinExistence type="predicted"/>
<dbReference type="AlphaFoldDB" id="A0A8S0VWL8"/>
<evidence type="ECO:0000313" key="3">
    <source>
        <dbReference type="Proteomes" id="UP000467700"/>
    </source>
</evidence>
<keyword evidence="3" id="KW-1185">Reference proteome</keyword>
<dbReference type="EMBL" id="CACVBS010000047">
    <property type="protein sequence ID" value="CAA7265264.1"/>
    <property type="molecule type" value="Genomic_DNA"/>
</dbReference>
<organism evidence="2 3">
    <name type="scientific">Cyclocybe aegerita</name>
    <name type="common">Black poplar mushroom</name>
    <name type="synonym">Agrocybe aegerita</name>
    <dbReference type="NCBI Taxonomy" id="1973307"/>
    <lineage>
        <taxon>Eukaryota</taxon>
        <taxon>Fungi</taxon>
        <taxon>Dikarya</taxon>
        <taxon>Basidiomycota</taxon>
        <taxon>Agaricomycotina</taxon>
        <taxon>Agaricomycetes</taxon>
        <taxon>Agaricomycetidae</taxon>
        <taxon>Agaricales</taxon>
        <taxon>Agaricineae</taxon>
        <taxon>Bolbitiaceae</taxon>
        <taxon>Cyclocybe</taxon>
    </lineage>
</organism>